<dbReference type="Proteomes" id="UP000092445">
    <property type="component" value="Unassembled WGS sequence"/>
</dbReference>
<evidence type="ECO:0000313" key="2">
    <source>
        <dbReference type="EnsemblMetazoa" id="GPAI043744-PA"/>
    </source>
</evidence>
<dbReference type="VEuPathDB" id="VectorBase:GPAI043744"/>
<name>A0A1B0AF23_GLOPL</name>
<dbReference type="EnsemblMetazoa" id="GPAI043744-RA">
    <property type="protein sequence ID" value="GPAI043744-PA"/>
    <property type="gene ID" value="GPAI043744"/>
</dbReference>
<dbReference type="AlphaFoldDB" id="A0A1B0AF23"/>
<keyword evidence="1" id="KW-0175">Coiled coil</keyword>
<accession>A0A1B0AF23</accession>
<evidence type="ECO:0000256" key="1">
    <source>
        <dbReference type="SAM" id="Coils"/>
    </source>
</evidence>
<sequence length="197" mass="22899">MFSFDFAIPPFNFAIPPFDFAIPLFEFAIPLFDFIGEEGKSLGMMSSITERPSPLLGYIRYARELEFTATVARLTDQIEDIKRRAMNFELGIMITEMELEDFDNTENVEEDTIMDNTGWNEQNDDTVRILANNLLTTSREAALIQEEEELKAEIDILKRSRIEEVEELKAEFAILKYMYTLAHILLQIYTYTLSYCI</sequence>
<proteinExistence type="predicted"/>
<reference evidence="2" key="2">
    <citation type="submission" date="2020-05" db="UniProtKB">
        <authorList>
            <consortium name="EnsemblMetazoa"/>
        </authorList>
    </citation>
    <scope>IDENTIFICATION</scope>
    <source>
        <strain evidence="2">IAEA</strain>
    </source>
</reference>
<feature type="coiled-coil region" evidence="1">
    <location>
        <begin position="140"/>
        <end position="167"/>
    </location>
</feature>
<protein>
    <submittedName>
        <fullName evidence="2">Uncharacterized protein</fullName>
    </submittedName>
</protein>
<keyword evidence="3" id="KW-1185">Reference proteome</keyword>
<evidence type="ECO:0000313" key="3">
    <source>
        <dbReference type="Proteomes" id="UP000092445"/>
    </source>
</evidence>
<organism evidence="2 3">
    <name type="scientific">Glossina pallidipes</name>
    <name type="common">Tsetse fly</name>
    <dbReference type="NCBI Taxonomy" id="7398"/>
    <lineage>
        <taxon>Eukaryota</taxon>
        <taxon>Metazoa</taxon>
        <taxon>Ecdysozoa</taxon>
        <taxon>Arthropoda</taxon>
        <taxon>Hexapoda</taxon>
        <taxon>Insecta</taxon>
        <taxon>Pterygota</taxon>
        <taxon>Neoptera</taxon>
        <taxon>Endopterygota</taxon>
        <taxon>Diptera</taxon>
        <taxon>Brachycera</taxon>
        <taxon>Muscomorpha</taxon>
        <taxon>Hippoboscoidea</taxon>
        <taxon>Glossinidae</taxon>
        <taxon>Glossina</taxon>
    </lineage>
</organism>
<reference evidence="3" key="1">
    <citation type="submission" date="2014-03" db="EMBL/GenBank/DDBJ databases">
        <authorList>
            <person name="Aksoy S."/>
            <person name="Warren W."/>
            <person name="Wilson R.K."/>
        </authorList>
    </citation>
    <scope>NUCLEOTIDE SEQUENCE [LARGE SCALE GENOMIC DNA]</scope>
    <source>
        <strain evidence="3">IAEA</strain>
    </source>
</reference>